<dbReference type="STRING" id="416943.SAMN05445871_5700"/>
<keyword evidence="2" id="KW-1185">Reference proteome</keyword>
<sequence length="36" mass="4156">MNRYVQCRMAIVALVTMAAQPTRMTRMTLGEREVAR</sequence>
<evidence type="ECO:0000313" key="2">
    <source>
        <dbReference type="Proteomes" id="UP000199120"/>
    </source>
</evidence>
<name>A0A1H7G037_9BURK</name>
<organism evidence="1 2">
    <name type="scientific">Paraburkholderia caballeronis</name>
    <dbReference type="NCBI Taxonomy" id="416943"/>
    <lineage>
        <taxon>Bacteria</taxon>
        <taxon>Pseudomonadati</taxon>
        <taxon>Pseudomonadota</taxon>
        <taxon>Betaproteobacteria</taxon>
        <taxon>Burkholderiales</taxon>
        <taxon>Burkholderiaceae</taxon>
        <taxon>Paraburkholderia</taxon>
    </lineage>
</organism>
<accession>A0A1H7G037</accession>
<dbReference type="EMBL" id="FOAJ01000001">
    <property type="protein sequence ID" value="SEK31424.1"/>
    <property type="molecule type" value="Genomic_DNA"/>
</dbReference>
<dbReference type="Proteomes" id="UP000199120">
    <property type="component" value="Unassembled WGS sequence"/>
</dbReference>
<dbReference type="AlphaFoldDB" id="A0A1H7G037"/>
<evidence type="ECO:0000313" key="1">
    <source>
        <dbReference type="EMBL" id="SEK31424.1"/>
    </source>
</evidence>
<gene>
    <name evidence="1" type="ORF">SAMN05192542_101543</name>
</gene>
<reference evidence="2" key="1">
    <citation type="submission" date="2016-10" db="EMBL/GenBank/DDBJ databases">
        <authorList>
            <person name="Varghese N."/>
            <person name="Submissions S."/>
        </authorList>
    </citation>
    <scope>NUCLEOTIDE SEQUENCE [LARGE SCALE GENOMIC DNA]</scope>
    <source>
        <strain evidence="2">LMG 26416</strain>
    </source>
</reference>
<protein>
    <submittedName>
        <fullName evidence="1">Uncharacterized protein</fullName>
    </submittedName>
</protein>
<proteinExistence type="predicted"/>